<comment type="similarity">
    <text evidence="1 2">Belongs to the glycosyl hydrolase 12 (cellulase H) family.</text>
</comment>
<evidence type="ECO:0000256" key="1">
    <source>
        <dbReference type="ARBA" id="ARBA00005519"/>
    </source>
</evidence>
<gene>
    <name evidence="3" type="ORF">NEOLI_003701</name>
</gene>
<dbReference type="PANTHER" id="PTHR34002">
    <property type="entry name" value="BLR1656 PROTEIN"/>
    <property type="match status" value="1"/>
</dbReference>
<protein>
    <submittedName>
        <fullName evidence="3">Putative xyloglucan-specific endo-beta-1,4-glucanase A</fullName>
    </submittedName>
</protein>
<evidence type="ECO:0000313" key="4">
    <source>
        <dbReference type="Proteomes" id="UP000186594"/>
    </source>
</evidence>
<dbReference type="SUPFAM" id="SSF49899">
    <property type="entry name" value="Concanavalin A-like lectins/glucanases"/>
    <property type="match status" value="1"/>
</dbReference>
<dbReference type="InterPro" id="IPR002594">
    <property type="entry name" value="GH12"/>
</dbReference>
<name>A0A1U7LPC4_NEOID</name>
<dbReference type="GO" id="GO:0000272">
    <property type="term" value="P:polysaccharide catabolic process"/>
    <property type="evidence" value="ECO:0007669"/>
    <property type="project" value="UniProtKB-KW"/>
</dbReference>
<evidence type="ECO:0000256" key="2">
    <source>
        <dbReference type="RuleBase" id="RU361163"/>
    </source>
</evidence>
<accession>A0A1U7LPC4</accession>
<dbReference type="EMBL" id="LXFE01000777">
    <property type="protein sequence ID" value="OLL24478.1"/>
    <property type="molecule type" value="Genomic_DNA"/>
</dbReference>
<reference evidence="3 4" key="1">
    <citation type="submission" date="2016-04" db="EMBL/GenBank/DDBJ databases">
        <title>Evolutionary innovation and constraint leading to complex multicellularity in the Ascomycota.</title>
        <authorList>
            <person name="Cisse O."/>
            <person name="Nguyen A."/>
            <person name="Hewitt D.A."/>
            <person name="Jedd G."/>
            <person name="Stajich J.E."/>
        </authorList>
    </citation>
    <scope>NUCLEOTIDE SEQUENCE [LARGE SCALE GENOMIC DNA]</scope>
    <source>
        <strain evidence="3 4">DAH-3</strain>
    </source>
</reference>
<dbReference type="Gene3D" id="2.60.120.180">
    <property type="match status" value="1"/>
</dbReference>
<dbReference type="OMA" id="YEIMIWT"/>
<sequence length="233" mass="25425">MNGIPLMLDPTQSIIIFGVKATTKAISVSQSMRHTQIRFLGLVCGSGGVVQGSYNSSSLLIPSQVKSFSNAVLKQASPQEVSIIHSIPSSWTWSYEGNAVDADVAYDMFFSPTENSEASVEVMIWLGALGGAGPIWDGATTWNVTIGAHNWTLYHGVNKYQSNFALNVYSFIRNDATGDIRTFTGDIKYFLTLLESRGFLDTSYYLQNIGAGTEAFTANSARFQTISYQVKIV</sequence>
<dbReference type="PANTHER" id="PTHR34002:SF9">
    <property type="entry name" value="XYLOGLUCAN-SPECIFIC ENDO-BETA-1,4-GLUCANASE A"/>
    <property type="match status" value="1"/>
</dbReference>
<dbReference type="Proteomes" id="UP000186594">
    <property type="component" value="Unassembled WGS sequence"/>
</dbReference>
<dbReference type="AlphaFoldDB" id="A0A1U7LPC4"/>
<comment type="caution">
    <text evidence="3">The sequence shown here is derived from an EMBL/GenBank/DDBJ whole genome shotgun (WGS) entry which is preliminary data.</text>
</comment>
<keyword evidence="2" id="KW-0378">Hydrolase</keyword>
<dbReference type="STRING" id="1198029.A0A1U7LPC4"/>
<dbReference type="Pfam" id="PF01670">
    <property type="entry name" value="Glyco_hydro_12"/>
    <property type="match status" value="1"/>
</dbReference>
<keyword evidence="2" id="KW-0326">Glycosidase</keyword>
<organism evidence="3 4">
    <name type="scientific">Neolecta irregularis (strain DAH-3)</name>
    <dbReference type="NCBI Taxonomy" id="1198029"/>
    <lineage>
        <taxon>Eukaryota</taxon>
        <taxon>Fungi</taxon>
        <taxon>Dikarya</taxon>
        <taxon>Ascomycota</taxon>
        <taxon>Taphrinomycotina</taxon>
        <taxon>Neolectales</taxon>
        <taxon>Neolectaceae</taxon>
        <taxon>Neolecta</taxon>
    </lineage>
</organism>
<keyword evidence="4" id="KW-1185">Reference proteome</keyword>
<dbReference type="OrthoDB" id="95118at2759"/>
<dbReference type="GO" id="GO:0008810">
    <property type="term" value="F:cellulase activity"/>
    <property type="evidence" value="ECO:0007669"/>
    <property type="project" value="InterPro"/>
</dbReference>
<dbReference type="InterPro" id="IPR013319">
    <property type="entry name" value="GH11/12"/>
</dbReference>
<evidence type="ECO:0000313" key="3">
    <source>
        <dbReference type="EMBL" id="OLL24478.1"/>
    </source>
</evidence>
<keyword evidence="2" id="KW-0624">Polysaccharide degradation</keyword>
<keyword evidence="2" id="KW-0119">Carbohydrate metabolism</keyword>
<dbReference type="InterPro" id="IPR013320">
    <property type="entry name" value="ConA-like_dom_sf"/>
</dbReference>
<proteinExistence type="inferred from homology"/>